<dbReference type="OrthoDB" id="9805682at2"/>
<keyword evidence="7 10" id="KW-1133">Transmembrane helix</keyword>
<dbReference type="Pfam" id="PF00482">
    <property type="entry name" value="T2SSF"/>
    <property type="match status" value="2"/>
</dbReference>
<evidence type="ECO:0000256" key="3">
    <source>
        <dbReference type="ARBA" id="ARBA00022448"/>
    </source>
</evidence>
<dbReference type="STRING" id="1527.SAMN04489757_1419"/>
<dbReference type="InterPro" id="IPR042094">
    <property type="entry name" value="T2SS_GspF_sf"/>
</dbReference>
<evidence type="ECO:0000256" key="9">
    <source>
        <dbReference type="RuleBase" id="RU003923"/>
    </source>
</evidence>
<evidence type="ECO:0000313" key="13">
    <source>
        <dbReference type="Proteomes" id="UP000198806"/>
    </source>
</evidence>
<keyword evidence="8 10" id="KW-0472">Membrane</keyword>
<dbReference type="GO" id="GO:0009306">
    <property type="term" value="P:protein secretion"/>
    <property type="evidence" value="ECO:0007669"/>
    <property type="project" value="InterPro"/>
</dbReference>
<dbReference type="InterPro" id="IPR003004">
    <property type="entry name" value="GspF/PilC"/>
</dbReference>
<dbReference type="Proteomes" id="UP000198806">
    <property type="component" value="Unassembled WGS sequence"/>
</dbReference>
<dbReference type="Gene3D" id="1.20.81.30">
    <property type="entry name" value="Type II secretion system (T2SS), domain F"/>
    <property type="match status" value="2"/>
</dbReference>
<evidence type="ECO:0000256" key="2">
    <source>
        <dbReference type="ARBA" id="ARBA00005745"/>
    </source>
</evidence>
<keyword evidence="13" id="KW-1185">Reference proteome</keyword>
<feature type="transmembrane region" description="Helical" evidence="10">
    <location>
        <begin position="168"/>
        <end position="198"/>
    </location>
</feature>
<organism evidence="12 13">
    <name type="scientific">Anaerocolumna aminovalerica</name>
    <dbReference type="NCBI Taxonomy" id="1527"/>
    <lineage>
        <taxon>Bacteria</taxon>
        <taxon>Bacillati</taxon>
        <taxon>Bacillota</taxon>
        <taxon>Clostridia</taxon>
        <taxon>Lachnospirales</taxon>
        <taxon>Lachnospiraceae</taxon>
        <taxon>Anaerocolumna</taxon>
    </lineage>
</organism>
<keyword evidence="5" id="KW-0997">Cell inner membrane</keyword>
<dbReference type="AlphaFoldDB" id="A0A1I5I8Q0"/>
<evidence type="ECO:0000256" key="4">
    <source>
        <dbReference type="ARBA" id="ARBA00022475"/>
    </source>
</evidence>
<sequence>MNSYSYLVINKKGKVQKGSIEAIDEEKAKFLLKAEGFLPVSLEKQSFLNKDINITVGNPVKSRDLSVFCRQFVSILTAGVSVVNALDLLTQQTENKVLSEAIKEVQTSVEKGEGLADAMREQKKVFPSILTNMVKAGEASGDLETVFERLAIHFEKETKLKLQMKKALIYPIIVGLVAVAVLVVMMLFVVPNFMAMFADMNIDMPFMTRLVIRVSDFMVTRWYVLIVVAACIIIGFSLYKKSTAGRETLGRIAYKVPFYGKFIMKSISARLTRTLCTLLAAGIPVIEALDITARTMDNVVAKDALLLAKEDVAKGIPLSIPIKNAGIFPPMVYQMIKIGEESGDIESMLEKVADYYDEEVEAAAQRLTAVLEPAIIIFLAFMVGIIIMAIMQPMLAMYEGLGNL</sequence>
<evidence type="ECO:0000259" key="11">
    <source>
        <dbReference type="Pfam" id="PF00482"/>
    </source>
</evidence>
<dbReference type="InterPro" id="IPR001992">
    <property type="entry name" value="T2SS_GspF/T4SS_PilC_CS"/>
</dbReference>
<keyword evidence="4" id="KW-1003">Cell membrane</keyword>
<gene>
    <name evidence="12" type="ORF">SAMN04489757_1419</name>
</gene>
<evidence type="ECO:0000313" key="12">
    <source>
        <dbReference type="EMBL" id="SFO56985.1"/>
    </source>
</evidence>
<comment type="subcellular location">
    <subcellularLocation>
        <location evidence="1">Cell inner membrane</location>
        <topology evidence="1">Multi-pass membrane protein</topology>
    </subcellularLocation>
    <subcellularLocation>
        <location evidence="9">Cell membrane</location>
        <topology evidence="9">Multi-pass membrane protein</topology>
    </subcellularLocation>
</comment>
<evidence type="ECO:0000256" key="6">
    <source>
        <dbReference type="ARBA" id="ARBA00022692"/>
    </source>
</evidence>
<comment type="similarity">
    <text evidence="2 9">Belongs to the GSP F family.</text>
</comment>
<dbReference type="PANTHER" id="PTHR30012:SF0">
    <property type="entry name" value="TYPE II SECRETION SYSTEM PROTEIN F-RELATED"/>
    <property type="match status" value="1"/>
</dbReference>
<protein>
    <submittedName>
        <fullName evidence="12">Type IV pilus assembly protein PilC</fullName>
    </submittedName>
</protein>
<name>A0A1I5I8Q0_9FIRM</name>
<keyword evidence="3 9" id="KW-0813">Transport</keyword>
<dbReference type="InterPro" id="IPR018076">
    <property type="entry name" value="T2SS_GspF_dom"/>
</dbReference>
<evidence type="ECO:0000256" key="8">
    <source>
        <dbReference type="ARBA" id="ARBA00023136"/>
    </source>
</evidence>
<feature type="domain" description="Type II secretion system protein GspF" evidence="11">
    <location>
        <begin position="272"/>
        <end position="393"/>
    </location>
</feature>
<dbReference type="FunFam" id="1.20.81.30:FF:000001">
    <property type="entry name" value="Type II secretion system protein F"/>
    <property type="match status" value="2"/>
</dbReference>
<evidence type="ECO:0000256" key="5">
    <source>
        <dbReference type="ARBA" id="ARBA00022519"/>
    </source>
</evidence>
<evidence type="ECO:0000256" key="10">
    <source>
        <dbReference type="SAM" id="Phobius"/>
    </source>
</evidence>
<feature type="transmembrane region" description="Helical" evidence="10">
    <location>
        <begin position="375"/>
        <end position="398"/>
    </location>
</feature>
<evidence type="ECO:0000256" key="1">
    <source>
        <dbReference type="ARBA" id="ARBA00004429"/>
    </source>
</evidence>
<keyword evidence="6 9" id="KW-0812">Transmembrane</keyword>
<dbReference type="PROSITE" id="PS00874">
    <property type="entry name" value="T2SP_F"/>
    <property type="match status" value="1"/>
</dbReference>
<proteinExistence type="inferred from homology"/>
<dbReference type="GO" id="GO:0005886">
    <property type="term" value="C:plasma membrane"/>
    <property type="evidence" value="ECO:0007669"/>
    <property type="project" value="UniProtKB-SubCell"/>
</dbReference>
<dbReference type="EMBL" id="FOWD01000041">
    <property type="protein sequence ID" value="SFO56985.1"/>
    <property type="molecule type" value="Genomic_DNA"/>
</dbReference>
<feature type="transmembrane region" description="Helical" evidence="10">
    <location>
        <begin position="218"/>
        <end position="239"/>
    </location>
</feature>
<accession>A0A1I5I8Q0</accession>
<dbReference type="PANTHER" id="PTHR30012">
    <property type="entry name" value="GENERAL SECRETION PATHWAY PROTEIN"/>
    <property type="match status" value="1"/>
</dbReference>
<evidence type="ECO:0000256" key="7">
    <source>
        <dbReference type="ARBA" id="ARBA00022989"/>
    </source>
</evidence>
<dbReference type="RefSeq" id="WP_091688246.1">
    <property type="nucleotide sequence ID" value="NZ_BAABFM010000038.1"/>
</dbReference>
<dbReference type="PRINTS" id="PR00812">
    <property type="entry name" value="BCTERIALGSPF"/>
</dbReference>
<reference evidence="12 13" key="1">
    <citation type="submission" date="2016-10" db="EMBL/GenBank/DDBJ databases">
        <authorList>
            <person name="de Groot N.N."/>
        </authorList>
    </citation>
    <scope>NUCLEOTIDE SEQUENCE [LARGE SCALE GENOMIC DNA]</scope>
    <source>
        <strain evidence="12 13">DSM 1283</strain>
    </source>
</reference>
<feature type="domain" description="Type II secretion system protein GspF" evidence="11">
    <location>
        <begin position="68"/>
        <end position="191"/>
    </location>
</feature>